<dbReference type="EMBL" id="JBHMAF010000087">
    <property type="protein sequence ID" value="MFB9759745.1"/>
    <property type="molecule type" value="Genomic_DNA"/>
</dbReference>
<dbReference type="Pfam" id="PF03992">
    <property type="entry name" value="ABM"/>
    <property type="match status" value="1"/>
</dbReference>
<dbReference type="RefSeq" id="WP_307198122.1">
    <property type="nucleotide sequence ID" value="NZ_JBHMAF010000087.1"/>
</dbReference>
<keyword evidence="2" id="KW-0503">Monooxygenase</keyword>
<evidence type="ECO:0000259" key="1">
    <source>
        <dbReference type="PROSITE" id="PS51725"/>
    </source>
</evidence>
<evidence type="ECO:0000313" key="2">
    <source>
        <dbReference type="EMBL" id="MFB9759745.1"/>
    </source>
</evidence>
<organism evidence="2 3">
    <name type="scientific">Ectobacillus funiculus</name>
    <dbReference type="NCBI Taxonomy" id="137993"/>
    <lineage>
        <taxon>Bacteria</taxon>
        <taxon>Bacillati</taxon>
        <taxon>Bacillota</taxon>
        <taxon>Bacilli</taxon>
        <taxon>Bacillales</taxon>
        <taxon>Bacillaceae</taxon>
        <taxon>Ectobacillus</taxon>
    </lineage>
</organism>
<keyword evidence="2" id="KW-0560">Oxidoreductase</keyword>
<dbReference type="GO" id="GO:0004497">
    <property type="term" value="F:monooxygenase activity"/>
    <property type="evidence" value="ECO:0007669"/>
    <property type="project" value="UniProtKB-KW"/>
</dbReference>
<protein>
    <submittedName>
        <fullName evidence="2">Quinol monooxygenase</fullName>
        <ecNumber evidence="2">1.-.-.-</ecNumber>
    </submittedName>
</protein>
<feature type="domain" description="ABM" evidence="1">
    <location>
        <begin position="2"/>
        <end position="90"/>
    </location>
</feature>
<dbReference type="Gene3D" id="3.30.70.100">
    <property type="match status" value="1"/>
</dbReference>
<accession>A0ABV5WGP8</accession>
<evidence type="ECO:0000313" key="3">
    <source>
        <dbReference type="Proteomes" id="UP001589609"/>
    </source>
</evidence>
<dbReference type="PANTHER" id="PTHR33336">
    <property type="entry name" value="QUINOL MONOOXYGENASE YGIN-RELATED"/>
    <property type="match status" value="1"/>
</dbReference>
<reference evidence="2 3" key="1">
    <citation type="submission" date="2024-09" db="EMBL/GenBank/DDBJ databases">
        <authorList>
            <person name="Sun Q."/>
            <person name="Mori K."/>
        </authorList>
    </citation>
    <scope>NUCLEOTIDE SEQUENCE [LARGE SCALE GENOMIC DNA]</scope>
    <source>
        <strain evidence="2 3">JCM 11201</strain>
    </source>
</reference>
<dbReference type="InterPro" id="IPR007138">
    <property type="entry name" value="ABM_dom"/>
</dbReference>
<dbReference type="EC" id="1.-.-.-" evidence="2"/>
<gene>
    <name evidence="2" type="ORF">ACFFMS_15170</name>
</gene>
<dbReference type="SUPFAM" id="SSF54909">
    <property type="entry name" value="Dimeric alpha+beta barrel"/>
    <property type="match status" value="1"/>
</dbReference>
<name>A0ABV5WGP8_9BACI</name>
<dbReference type="InterPro" id="IPR011008">
    <property type="entry name" value="Dimeric_a/b-barrel"/>
</dbReference>
<proteinExistence type="predicted"/>
<dbReference type="Proteomes" id="UP001589609">
    <property type="component" value="Unassembled WGS sequence"/>
</dbReference>
<comment type="caution">
    <text evidence="2">The sequence shown here is derived from an EMBL/GenBank/DDBJ whole genome shotgun (WGS) entry which is preliminary data.</text>
</comment>
<dbReference type="PROSITE" id="PS51725">
    <property type="entry name" value="ABM"/>
    <property type="match status" value="1"/>
</dbReference>
<keyword evidence="3" id="KW-1185">Reference proteome</keyword>
<dbReference type="PANTHER" id="PTHR33336:SF3">
    <property type="entry name" value="ABM DOMAIN-CONTAINING PROTEIN"/>
    <property type="match status" value="1"/>
</dbReference>
<dbReference type="InterPro" id="IPR050744">
    <property type="entry name" value="AI-2_Isomerase_LsrG"/>
</dbReference>
<sequence>MIIIHAYFKVDPGHRQSFLDEAKLVTEPSQAEEGNISYQYYEHPEQANTFVFVEVWKDQAAIDVHEATAYFQNFIHAVPGLISEPIQVQLFEATEIKGA</sequence>